<dbReference type="PANTHER" id="PTHR43156:SF2">
    <property type="entry name" value="STAGE II SPORULATION PROTEIN E"/>
    <property type="match status" value="1"/>
</dbReference>
<reference evidence="4 5" key="1">
    <citation type="submission" date="2021-03" db="EMBL/GenBank/DDBJ databases">
        <title>Caproiciproducens sp. nov. isolated from feces of cow.</title>
        <authorList>
            <person name="Choi J.-Y."/>
        </authorList>
    </citation>
    <scope>NUCLEOTIDE SEQUENCE [LARGE SCALE GENOMIC DNA]</scope>
    <source>
        <strain evidence="4 5">AGMB10547</strain>
    </source>
</reference>
<feature type="domain" description="PPM-type phosphatase" evidence="3">
    <location>
        <begin position="564"/>
        <end position="770"/>
    </location>
</feature>
<dbReference type="Proteomes" id="UP000719942">
    <property type="component" value="Unassembled WGS sequence"/>
</dbReference>
<dbReference type="SMART" id="SM00331">
    <property type="entry name" value="PP2C_SIG"/>
    <property type="match status" value="1"/>
</dbReference>
<keyword evidence="5" id="KW-1185">Reference proteome</keyword>
<name>A0ABS7DL15_9FIRM</name>
<dbReference type="EMBL" id="JAGFNZ010000001">
    <property type="protein sequence ID" value="MBW7571535.1"/>
    <property type="molecule type" value="Genomic_DNA"/>
</dbReference>
<dbReference type="SUPFAM" id="SSF81606">
    <property type="entry name" value="PP2C-like"/>
    <property type="match status" value="1"/>
</dbReference>
<feature type="transmembrane region" description="Helical" evidence="2">
    <location>
        <begin position="282"/>
        <end position="300"/>
    </location>
</feature>
<accession>A0ABS7DL15</accession>
<dbReference type="InterPro" id="IPR036457">
    <property type="entry name" value="PPM-type-like_dom_sf"/>
</dbReference>
<feature type="transmembrane region" description="Helical" evidence="2">
    <location>
        <begin position="174"/>
        <end position="191"/>
    </location>
</feature>
<organism evidence="4 5">
    <name type="scientific">Caproiciproducens faecalis</name>
    <dbReference type="NCBI Taxonomy" id="2820301"/>
    <lineage>
        <taxon>Bacteria</taxon>
        <taxon>Bacillati</taxon>
        <taxon>Bacillota</taxon>
        <taxon>Clostridia</taxon>
        <taxon>Eubacteriales</taxon>
        <taxon>Acutalibacteraceae</taxon>
        <taxon>Caproiciproducens</taxon>
    </lineage>
</organism>
<feature type="transmembrane region" description="Helical" evidence="2">
    <location>
        <begin position="136"/>
        <end position="154"/>
    </location>
</feature>
<evidence type="ECO:0000256" key="2">
    <source>
        <dbReference type="SAM" id="Phobius"/>
    </source>
</evidence>
<dbReference type="InterPro" id="IPR001932">
    <property type="entry name" value="PPM-type_phosphatase-like_dom"/>
</dbReference>
<dbReference type="InterPro" id="IPR045768">
    <property type="entry name" value="SpoIIE_N"/>
</dbReference>
<protein>
    <submittedName>
        <fullName evidence="4">SpoIIE family protein phosphatase</fullName>
    </submittedName>
</protein>
<keyword evidence="2" id="KW-0472">Membrane</keyword>
<feature type="transmembrane region" description="Helical" evidence="2">
    <location>
        <begin position="79"/>
        <end position="97"/>
    </location>
</feature>
<feature type="transmembrane region" description="Helical" evidence="2">
    <location>
        <begin position="221"/>
        <end position="241"/>
    </location>
</feature>
<dbReference type="PANTHER" id="PTHR43156">
    <property type="entry name" value="STAGE II SPORULATION PROTEIN E-RELATED"/>
    <property type="match status" value="1"/>
</dbReference>
<keyword evidence="2" id="KW-1133">Transmembrane helix</keyword>
<evidence type="ECO:0000256" key="1">
    <source>
        <dbReference type="ARBA" id="ARBA00022801"/>
    </source>
</evidence>
<dbReference type="PROSITE" id="PS51746">
    <property type="entry name" value="PPM_2"/>
    <property type="match status" value="1"/>
</dbReference>
<feature type="transmembrane region" description="Helical" evidence="2">
    <location>
        <begin position="109"/>
        <end position="130"/>
    </location>
</feature>
<dbReference type="Pfam" id="PF19732">
    <property type="entry name" value="SpoIIE_N"/>
    <property type="match status" value="1"/>
</dbReference>
<evidence type="ECO:0000313" key="4">
    <source>
        <dbReference type="EMBL" id="MBW7571535.1"/>
    </source>
</evidence>
<comment type="caution">
    <text evidence="4">The sequence shown here is derived from an EMBL/GenBank/DDBJ whole genome shotgun (WGS) entry which is preliminary data.</text>
</comment>
<keyword evidence="2" id="KW-0812">Transmembrane</keyword>
<evidence type="ECO:0000313" key="5">
    <source>
        <dbReference type="Proteomes" id="UP000719942"/>
    </source>
</evidence>
<proteinExistence type="predicted"/>
<gene>
    <name evidence="4" type="ORF">J5W02_01805</name>
</gene>
<sequence>MLKAKTGHISFTTAALDPTKAVAKQLVYFTVALLCSRGLVFGKYAPFGVAAVAAFPYSGIWSVVLGSTAGYLMPSSASVPVHYIAAVLAAAAIRWTLNDLVKLKMHPVFAPAAAFLPVFCTGMAIVFVNGSASATVAMYMAEALLAGGMAYFFARTSKLIGSGRTVGTLNAQEIACAALSVGVVLLSLSNLTIGPVSLGRVLAIVAILFAARYGGVSGGSVAGIASGIVFSLSTTGLNYLSGAYALGGMMAGVFSPVGRLASVVAFIFSNAVASLQVGNQEAVIGGLYEVMIATIFYMLLPQKIGAPLIGMFSHADDTSRSDGLRRSVIMKLDYAAKALGSVSESVEEVSKKLYTACAPDINGVYKKTIEDVCCSCGLKVYCWERNYSDSMNAFNDLTEKLKVKGKIDRTDFNAQFATHCSRLPMVLDSVNSNYNEFMIRDAADSRAQQVRNMVSDQFVTTSNMLEDMAAELELYEQFDFAAAQKVGEVLRGAGILPIDVSCRTDRFNRMSIEIITAQLDGVRLNKAELTAEISRVCSRKFQQPCISTVKGKCRLQISERPLYRVQAGCAQHSFGNRQICGDSWDTFSDGNGRQIAIISDGMGTGGRAAVDGAMACGILSRLVKAGIGFDASLKIVNSALMVKSGDESLATIDLAALDLFNGNLEFMKAGAPISILRKSGRAVVIDAPSLPIGILNEINFTKSSDSLLKDDLLVLLSDGALAAGDDWICESVEKWNGQIPQELAEEIVTQAIARRTDGHDDDITVLVMKVRENE</sequence>
<dbReference type="Pfam" id="PF07228">
    <property type="entry name" value="SpoIIE"/>
    <property type="match status" value="1"/>
</dbReference>
<evidence type="ECO:0000259" key="3">
    <source>
        <dbReference type="PROSITE" id="PS51746"/>
    </source>
</evidence>
<feature type="transmembrane region" description="Helical" evidence="2">
    <location>
        <begin position="197"/>
        <end position="214"/>
    </location>
</feature>
<feature type="transmembrane region" description="Helical" evidence="2">
    <location>
        <begin position="49"/>
        <end position="73"/>
    </location>
</feature>
<keyword evidence="1" id="KW-0378">Hydrolase</keyword>
<feature type="transmembrane region" description="Helical" evidence="2">
    <location>
        <begin position="253"/>
        <end position="275"/>
    </location>
</feature>
<dbReference type="Gene3D" id="3.60.40.10">
    <property type="entry name" value="PPM-type phosphatase domain"/>
    <property type="match status" value="1"/>
</dbReference>
<dbReference type="InterPro" id="IPR052016">
    <property type="entry name" value="Bact_Sigma-Reg"/>
</dbReference>